<reference evidence="1 2" key="1">
    <citation type="journal article" date="2012" name="Appl. Environ. Microbiol.">
        <title>Genome Sequence of Thermotolerant Bacillus methanolicus: Features and Regulation Related to Methylotrophy and Production of L-Lysine and L-Glutamate from Methanol.</title>
        <authorList>
            <person name="Heggeset T.M."/>
            <person name="Krog A."/>
            <person name="Balzer S."/>
            <person name="Wentzel A."/>
            <person name="Ellingsen T.E."/>
            <person name="Brautaset T."/>
        </authorList>
    </citation>
    <scope>NUCLEOTIDE SEQUENCE [LARGE SCALE GENOMIC DNA]</scope>
    <source>
        <strain evidence="1 2">PB1</strain>
    </source>
</reference>
<dbReference type="EMBL" id="AFEU01000002">
    <property type="protein sequence ID" value="EIJ80052.1"/>
    <property type="molecule type" value="Genomic_DNA"/>
</dbReference>
<comment type="caution">
    <text evidence="1">The sequence shown here is derived from an EMBL/GenBank/DDBJ whole genome shotgun (WGS) entry which is preliminary data.</text>
</comment>
<keyword evidence="2" id="KW-1185">Reference proteome</keyword>
<proteinExistence type="predicted"/>
<evidence type="ECO:0000313" key="1">
    <source>
        <dbReference type="EMBL" id="EIJ80052.1"/>
    </source>
</evidence>
<dbReference type="Proteomes" id="UP000010523">
    <property type="component" value="Unassembled WGS sequence"/>
</dbReference>
<organism evidence="1 2">
    <name type="scientific">Bacillus methanolicus PB1</name>
    <dbReference type="NCBI Taxonomy" id="997296"/>
    <lineage>
        <taxon>Bacteria</taxon>
        <taxon>Bacillati</taxon>
        <taxon>Bacillota</taxon>
        <taxon>Bacilli</taxon>
        <taxon>Bacillales</taxon>
        <taxon>Bacillaceae</taxon>
        <taxon>Bacillus</taxon>
    </lineage>
</organism>
<dbReference type="PATRIC" id="fig|997296.3.peg.1449"/>
<sequence length="53" mass="6066">MVGTGIIYWIEGAYLRIKTQYLDEGSYFGMKDHRSEQMIIIQNEGSCIGLKAH</sequence>
<gene>
    <name evidence="1" type="ORF">PB1_06822</name>
</gene>
<evidence type="ECO:0000313" key="2">
    <source>
        <dbReference type="Proteomes" id="UP000010523"/>
    </source>
</evidence>
<name>I3E0N1_BACMT</name>
<protein>
    <submittedName>
        <fullName evidence="1">Uncharacterized protein</fullName>
    </submittedName>
</protein>
<accession>I3E0N1</accession>
<dbReference type="AlphaFoldDB" id="I3E0N1"/>